<dbReference type="PaxDb" id="2903-EOD05590"/>
<dbReference type="PANTHER" id="PTHR13271:SF140">
    <property type="entry name" value="SET DOMAIN-CONTAINING PROTEIN"/>
    <property type="match status" value="1"/>
</dbReference>
<evidence type="ECO:0000256" key="1">
    <source>
        <dbReference type="SAM" id="MobiDB-lite"/>
    </source>
</evidence>
<accession>A0A0D3I2V5</accession>
<reference evidence="4" key="1">
    <citation type="journal article" date="2013" name="Nature">
        <title>Pan genome of the phytoplankton Emiliania underpins its global distribution.</title>
        <authorList>
            <person name="Read B.A."/>
            <person name="Kegel J."/>
            <person name="Klute M.J."/>
            <person name="Kuo A."/>
            <person name="Lefebvre S.C."/>
            <person name="Maumus F."/>
            <person name="Mayer C."/>
            <person name="Miller J."/>
            <person name="Monier A."/>
            <person name="Salamov A."/>
            <person name="Young J."/>
            <person name="Aguilar M."/>
            <person name="Claverie J.M."/>
            <person name="Frickenhaus S."/>
            <person name="Gonzalez K."/>
            <person name="Herman E.K."/>
            <person name="Lin Y.C."/>
            <person name="Napier J."/>
            <person name="Ogata H."/>
            <person name="Sarno A.F."/>
            <person name="Shmutz J."/>
            <person name="Schroeder D."/>
            <person name="de Vargas C."/>
            <person name="Verret F."/>
            <person name="von Dassow P."/>
            <person name="Valentin K."/>
            <person name="Van de Peer Y."/>
            <person name="Wheeler G."/>
            <person name="Dacks J.B."/>
            <person name="Delwiche C.F."/>
            <person name="Dyhrman S.T."/>
            <person name="Glockner G."/>
            <person name="John U."/>
            <person name="Richards T."/>
            <person name="Worden A.Z."/>
            <person name="Zhang X."/>
            <person name="Grigoriev I.V."/>
            <person name="Allen A.E."/>
            <person name="Bidle K."/>
            <person name="Borodovsky M."/>
            <person name="Bowler C."/>
            <person name="Brownlee C."/>
            <person name="Cock J.M."/>
            <person name="Elias M."/>
            <person name="Gladyshev V.N."/>
            <person name="Groth M."/>
            <person name="Guda C."/>
            <person name="Hadaegh A."/>
            <person name="Iglesias-Rodriguez M.D."/>
            <person name="Jenkins J."/>
            <person name="Jones B.M."/>
            <person name="Lawson T."/>
            <person name="Leese F."/>
            <person name="Lindquist E."/>
            <person name="Lobanov A."/>
            <person name="Lomsadze A."/>
            <person name="Malik S.B."/>
            <person name="Marsh M.E."/>
            <person name="Mackinder L."/>
            <person name="Mock T."/>
            <person name="Mueller-Roeber B."/>
            <person name="Pagarete A."/>
            <person name="Parker M."/>
            <person name="Probert I."/>
            <person name="Quesneville H."/>
            <person name="Raines C."/>
            <person name="Rensing S.A."/>
            <person name="Riano-Pachon D.M."/>
            <person name="Richier S."/>
            <person name="Rokitta S."/>
            <person name="Shiraiwa Y."/>
            <person name="Soanes D.M."/>
            <person name="van der Giezen M."/>
            <person name="Wahlund T.M."/>
            <person name="Williams B."/>
            <person name="Wilson W."/>
            <person name="Wolfe G."/>
            <person name="Wurch L.L."/>
        </authorList>
    </citation>
    <scope>NUCLEOTIDE SEQUENCE</scope>
</reference>
<dbReference type="AlphaFoldDB" id="A0A0D3I2V5"/>
<organism evidence="3 4">
    <name type="scientific">Emiliania huxleyi (strain CCMP1516)</name>
    <dbReference type="NCBI Taxonomy" id="280463"/>
    <lineage>
        <taxon>Eukaryota</taxon>
        <taxon>Haptista</taxon>
        <taxon>Haptophyta</taxon>
        <taxon>Prymnesiophyceae</taxon>
        <taxon>Isochrysidales</taxon>
        <taxon>Noelaerhabdaceae</taxon>
        <taxon>Emiliania</taxon>
    </lineage>
</organism>
<dbReference type="RefSeq" id="XP_005758019.1">
    <property type="nucleotide sequence ID" value="XM_005757962.1"/>
</dbReference>
<evidence type="ECO:0000313" key="4">
    <source>
        <dbReference type="Proteomes" id="UP000013827"/>
    </source>
</evidence>
<feature type="domain" description="SET" evidence="2">
    <location>
        <begin position="34"/>
        <end position="249"/>
    </location>
</feature>
<dbReference type="PROSITE" id="PS50280">
    <property type="entry name" value="SET"/>
    <property type="match status" value="1"/>
</dbReference>
<feature type="compositionally biased region" description="Acidic residues" evidence="1">
    <location>
        <begin position="314"/>
        <end position="334"/>
    </location>
</feature>
<dbReference type="EnsemblProtists" id="EOD05590">
    <property type="protein sequence ID" value="EOD05590"/>
    <property type="gene ID" value="EMIHUDRAFT_107247"/>
</dbReference>
<proteinExistence type="predicted"/>
<dbReference type="STRING" id="2903.R1CTF9"/>
<feature type="region of interest" description="Disordered" evidence="1">
    <location>
        <begin position="311"/>
        <end position="334"/>
    </location>
</feature>
<dbReference type="Proteomes" id="UP000013827">
    <property type="component" value="Unassembled WGS sequence"/>
</dbReference>
<dbReference type="GeneID" id="17251799"/>
<reference evidence="3" key="2">
    <citation type="submission" date="2024-10" db="UniProtKB">
        <authorList>
            <consortium name="EnsemblProtists"/>
        </authorList>
    </citation>
    <scope>IDENTIFICATION</scope>
</reference>
<dbReference type="Gene3D" id="3.90.1410.10">
    <property type="entry name" value="set domain protein methyltransferase, domain 1"/>
    <property type="match status" value="1"/>
</dbReference>
<dbReference type="InterPro" id="IPR001214">
    <property type="entry name" value="SET_dom"/>
</dbReference>
<dbReference type="CDD" id="cd10527">
    <property type="entry name" value="SET_LSMT"/>
    <property type="match status" value="1"/>
</dbReference>
<dbReference type="GO" id="GO:0016279">
    <property type="term" value="F:protein-lysine N-methyltransferase activity"/>
    <property type="evidence" value="ECO:0007669"/>
    <property type="project" value="TreeGrafter"/>
</dbReference>
<keyword evidence="4" id="KW-1185">Reference proteome</keyword>
<dbReference type="InterPro" id="IPR050600">
    <property type="entry name" value="SETD3_SETD6_MTase"/>
</dbReference>
<dbReference type="PANTHER" id="PTHR13271">
    <property type="entry name" value="UNCHARACTERIZED PUTATIVE METHYLTRANSFERASE"/>
    <property type="match status" value="1"/>
</dbReference>
<evidence type="ECO:0000259" key="2">
    <source>
        <dbReference type="PROSITE" id="PS50280"/>
    </source>
</evidence>
<dbReference type="KEGG" id="ehx:EMIHUDRAFT_107247"/>
<dbReference type="OMA" id="WICANGG"/>
<dbReference type="InterPro" id="IPR046341">
    <property type="entry name" value="SET_dom_sf"/>
</dbReference>
<protein>
    <recommendedName>
        <fullName evidence="2">SET domain-containing protein</fullName>
    </recommendedName>
</protein>
<evidence type="ECO:0000313" key="3">
    <source>
        <dbReference type="EnsemblProtists" id="EOD05590"/>
    </source>
</evidence>
<sequence length="452" mass="48054">MLAALALGPADFATPASSHSCTQELASWINAHGGRVHLGAATVAGLRGLVAQRSSAVGDVLLEVPLECVLSTAGDGAPLPAEPPPWTASLPWNVQLALSALERERDEHWRPFLQSWPAESPALPLLLEPEALSAAQDDAFEADADAACFWLHEQYLEACDAAEAAGLDAPAEPAFRRALQLVWSRCLRLRAGPHGTRRLLVPMVDLANHDGVAPAALFAFSAAGRRGACVRLYAARPLEKGDEVTITYGDHPNAHFAKYYGFVPRHNPHDTVSVALPQLLELSGAAPPSGACWVETSQRAAQLAARLDAYETSGLDDEEEDEDEDEEDEGDGEAEAVVRVAEVVAAARLLRDLRGSMLQLAVAGPSGAPARMRALQRPPPLYPHLEALPPEARCDPASSGGSKALGAGALQWSTILIRCQRTTLSLSAVWLFSGCVGKWLTRAGMMAPPDVK</sequence>
<dbReference type="eggNOG" id="KOG1337">
    <property type="taxonomic scope" value="Eukaryota"/>
</dbReference>
<name>A0A0D3I2V5_EMIH1</name>
<dbReference type="HOGENOM" id="CLU_606133_0_0_1"/>
<dbReference type="SUPFAM" id="SSF82199">
    <property type="entry name" value="SET domain"/>
    <property type="match status" value="1"/>
</dbReference>